<evidence type="ECO:0000256" key="1">
    <source>
        <dbReference type="ARBA" id="ARBA00004370"/>
    </source>
</evidence>
<evidence type="ECO:0000256" key="5">
    <source>
        <dbReference type="ARBA" id="ARBA00023136"/>
    </source>
</evidence>
<feature type="domain" description="Dynamin N-terminal" evidence="7">
    <location>
        <begin position="46"/>
        <end position="200"/>
    </location>
</feature>
<sequence length="1201" mass="138230">MIQTSTNKWVNKLAVLYQTLSLNSEPNIKNKCIDLMQKIDNQELAIAFTGHFSAGKSSLMNNLFNISLLPTSPIPTSANVVKVKHGADKIQFRYFDGSIQEVVGSYNEEAFQALCQDGDRATEILIERMDIPLPSGVAVVDTPGVDSTDEAHRIATEASLHISDVIFYMMDYNHVQAEGNLKFVKELTDRGKQVYLIINQIDKHRDTELSFADFQQGVGTSFAAWDIRVAGIYFTSLKQPKHPHNQLTQLKELLHRLYKNKDQLIEQNVEREMNYLIQQYIDKKISALPSLETLQSELQTNQDKKSNYQRQQEQWKIEKQQIADQLMKDLDHILQNAYLMPANLREQAKTYLEAMQPDFKMGLWFAKKKTEQERSHREKQFFRSLVDTISTQLTGHIEDLVIQHAKKHDIFQTSFADDIHESIPEITRELLRKTIKKGAGISGNYVLTYTNDLVEEIKTLYRGFVRQYLSDHLPQLEAEVERNIQKVEMECKKLETRLQHVEQNLQMHADITVKQKELQMLLEKDTVHVPDHVVKELLQARKTRGETTSILTESFVTNQEKTTPQIEDLPISSSSMKHKEQLLLQAEETLAPVSELQIFFKQLKSKRLQLEQQQFTVALFGAFSAGKSSFANALLGASVLPVSPNPTTATVCRICPPSTEHLHGMATVAFKSQKTLHQELQHLFQLFRKETLPADIGEVINKIPSLLDSPLETTRQKLAIPFLRAIQDGYTELEHQLGRTVSMKQADATLYMADERKSAFVEEVSLYYESNLSKLGITLVDTPGADSLHARHTDVAFRYMKQADALLFVTYYNHAFSKADRELLIQLGRVQDSFALDKMYFIVNAADLASSMDELNKVVAYVESQLNQYGIRHPRMYPVSSLESLEDKMQNRDLNRDFSHFEQSFFRFIQEDSRAATTGRMITDVQQAVNWIEEMLTALRTSESEKEDQQQRWKQAEDRLVQVFSSLSSTMEERNLVQEIKTLLYYVGERLRLRYYDEFAFYINPSTIRQSGRAGRTQLATAAKELLSFIGNDLIQEFRATSLRLEKWVQTALSTFTDQQSTHYKTQLSGLSLGMPNEFILPEIDWTQPNWEENHPIFQKAISLYKNNQSFFEQNGRDRMKEQLKLQVDEVITSHITQITEKLITSYTTAWKQNIDNLSSVWTKQVIDHFARLHTSLQGNIDEQPLVESKKKLEQILTQLS</sequence>
<organism evidence="8 9">
    <name type="scientific">Shimazuella alba</name>
    <dbReference type="NCBI Taxonomy" id="2690964"/>
    <lineage>
        <taxon>Bacteria</taxon>
        <taxon>Bacillati</taxon>
        <taxon>Bacillota</taxon>
        <taxon>Bacilli</taxon>
        <taxon>Bacillales</taxon>
        <taxon>Thermoactinomycetaceae</taxon>
        <taxon>Shimazuella</taxon>
    </lineage>
</organism>
<keyword evidence="3" id="KW-0378">Hydrolase</keyword>
<proteinExistence type="predicted"/>
<evidence type="ECO:0000259" key="7">
    <source>
        <dbReference type="Pfam" id="PF00350"/>
    </source>
</evidence>
<name>A0A6I4W0F9_9BACL</name>
<keyword evidence="6" id="KW-0175">Coiled coil</keyword>
<dbReference type="InterPro" id="IPR027417">
    <property type="entry name" value="P-loop_NTPase"/>
</dbReference>
<dbReference type="PANTHER" id="PTHR10465:SF0">
    <property type="entry name" value="SARCALUMENIN"/>
    <property type="match status" value="1"/>
</dbReference>
<dbReference type="GO" id="GO:0003924">
    <property type="term" value="F:GTPase activity"/>
    <property type="evidence" value="ECO:0007669"/>
    <property type="project" value="InterPro"/>
</dbReference>
<evidence type="ECO:0000256" key="3">
    <source>
        <dbReference type="ARBA" id="ARBA00022801"/>
    </source>
</evidence>
<feature type="domain" description="Dynamin N-terminal" evidence="7">
    <location>
        <begin position="617"/>
        <end position="843"/>
    </location>
</feature>
<dbReference type="AlphaFoldDB" id="A0A6I4W0F9"/>
<dbReference type="InterPro" id="IPR045063">
    <property type="entry name" value="Dynamin_N"/>
</dbReference>
<evidence type="ECO:0000256" key="4">
    <source>
        <dbReference type="ARBA" id="ARBA00023134"/>
    </source>
</evidence>
<evidence type="ECO:0000313" key="9">
    <source>
        <dbReference type="Proteomes" id="UP000430692"/>
    </source>
</evidence>
<dbReference type="PANTHER" id="PTHR10465">
    <property type="entry name" value="TRANSMEMBRANE GTPASE FZO1"/>
    <property type="match status" value="1"/>
</dbReference>
<keyword evidence="5" id="KW-0472">Membrane</keyword>
<dbReference type="Pfam" id="PF00350">
    <property type="entry name" value="Dynamin_N"/>
    <property type="match status" value="2"/>
</dbReference>
<evidence type="ECO:0000256" key="6">
    <source>
        <dbReference type="SAM" id="Coils"/>
    </source>
</evidence>
<dbReference type="Proteomes" id="UP000430692">
    <property type="component" value="Unassembled WGS sequence"/>
</dbReference>
<evidence type="ECO:0000313" key="8">
    <source>
        <dbReference type="EMBL" id="MXQ53762.1"/>
    </source>
</evidence>
<dbReference type="InterPro" id="IPR027094">
    <property type="entry name" value="Mitofusin_fam"/>
</dbReference>
<keyword evidence="2" id="KW-0547">Nucleotide-binding</keyword>
<gene>
    <name evidence="8" type="ORF">GSM42_08500</name>
</gene>
<reference evidence="8 9" key="1">
    <citation type="submission" date="2019-12" db="EMBL/GenBank/DDBJ databases">
        <title>Whole-genome analyses of novel actinobacteria.</title>
        <authorList>
            <person name="Sahin N."/>
            <person name="Saygin H."/>
        </authorList>
    </citation>
    <scope>NUCLEOTIDE SEQUENCE [LARGE SCALE GENOMIC DNA]</scope>
    <source>
        <strain evidence="8 9">KC615</strain>
    </source>
</reference>
<dbReference type="RefSeq" id="WP_160801126.1">
    <property type="nucleotide sequence ID" value="NZ_WUUL01000005.1"/>
</dbReference>
<dbReference type="GO" id="GO:0016020">
    <property type="term" value="C:membrane"/>
    <property type="evidence" value="ECO:0007669"/>
    <property type="project" value="UniProtKB-SubCell"/>
</dbReference>
<comment type="caution">
    <text evidence="8">The sequence shown here is derived from an EMBL/GenBank/DDBJ whole genome shotgun (WGS) entry which is preliminary data.</text>
</comment>
<keyword evidence="9" id="KW-1185">Reference proteome</keyword>
<dbReference type="CDD" id="cd09912">
    <property type="entry name" value="DLP_2"/>
    <property type="match status" value="2"/>
</dbReference>
<feature type="coiled-coil region" evidence="6">
    <location>
        <begin position="477"/>
        <end position="511"/>
    </location>
</feature>
<dbReference type="Gene3D" id="3.40.50.300">
    <property type="entry name" value="P-loop containing nucleotide triphosphate hydrolases"/>
    <property type="match status" value="2"/>
</dbReference>
<keyword evidence="4" id="KW-0342">GTP-binding</keyword>
<comment type="subcellular location">
    <subcellularLocation>
        <location evidence="1">Membrane</location>
    </subcellularLocation>
</comment>
<evidence type="ECO:0000256" key="2">
    <source>
        <dbReference type="ARBA" id="ARBA00022741"/>
    </source>
</evidence>
<dbReference type="GO" id="GO:0005525">
    <property type="term" value="F:GTP binding"/>
    <property type="evidence" value="ECO:0007669"/>
    <property type="project" value="UniProtKB-KW"/>
</dbReference>
<dbReference type="SUPFAM" id="SSF52540">
    <property type="entry name" value="P-loop containing nucleoside triphosphate hydrolases"/>
    <property type="match status" value="2"/>
</dbReference>
<dbReference type="EMBL" id="WUUL01000005">
    <property type="protein sequence ID" value="MXQ53762.1"/>
    <property type="molecule type" value="Genomic_DNA"/>
</dbReference>
<protein>
    <recommendedName>
        <fullName evidence="7">Dynamin N-terminal domain-containing protein</fullName>
    </recommendedName>
</protein>
<feature type="coiled-coil region" evidence="6">
    <location>
        <begin position="291"/>
        <end position="325"/>
    </location>
</feature>
<feature type="coiled-coil region" evidence="6">
    <location>
        <begin position="932"/>
        <end position="959"/>
    </location>
</feature>
<accession>A0A6I4W0F9</accession>